<feature type="domain" description="Sushi" evidence="5">
    <location>
        <begin position="356"/>
        <end position="440"/>
    </location>
</feature>
<evidence type="ECO:0000256" key="3">
    <source>
        <dbReference type="SAM" id="MobiDB-lite"/>
    </source>
</evidence>
<dbReference type="SUPFAM" id="SSF57535">
    <property type="entry name" value="Complement control module/SCR domain"/>
    <property type="match status" value="2"/>
</dbReference>
<dbReference type="Proteomes" id="UP000515146">
    <property type="component" value="Unplaced"/>
</dbReference>
<dbReference type="KEGG" id="dpte:113789893"/>
<dbReference type="CDD" id="cd00033">
    <property type="entry name" value="CCP"/>
    <property type="match status" value="2"/>
</dbReference>
<keyword evidence="1" id="KW-1015">Disulfide bond</keyword>
<dbReference type="GeneID" id="113789893"/>
<organism evidence="6 7">
    <name type="scientific">Dermatophagoides pteronyssinus</name>
    <name type="common">European house dust mite</name>
    <dbReference type="NCBI Taxonomy" id="6956"/>
    <lineage>
        <taxon>Eukaryota</taxon>
        <taxon>Metazoa</taxon>
        <taxon>Ecdysozoa</taxon>
        <taxon>Arthropoda</taxon>
        <taxon>Chelicerata</taxon>
        <taxon>Arachnida</taxon>
        <taxon>Acari</taxon>
        <taxon>Acariformes</taxon>
        <taxon>Sarcoptiformes</taxon>
        <taxon>Astigmata</taxon>
        <taxon>Psoroptidia</taxon>
        <taxon>Analgoidea</taxon>
        <taxon>Pyroglyphidae</taxon>
        <taxon>Dermatophagoidinae</taxon>
        <taxon>Dermatophagoides</taxon>
    </lineage>
</organism>
<feature type="transmembrane region" description="Helical" evidence="4">
    <location>
        <begin position="453"/>
        <end position="479"/>
    </location>
</feature>
<keyword evidence="7" id="KW-0808">Transferase</keyword>
<dbReference type="InParanoid" id="A0A6P6XP87"/>
<accession>A0A6P6XP87</accession>
<evidence type="ECO:0000256" key="2">
    <source>
        <dbReference type="PROSITE-ProRule" id="PRU00302"/>
    </source>
</evidence>
<keyword evidence="4" id="KW-0812">Transmembrane</keyword>
<reference evidence="7" key="1">
    <citation type="submission" date="2025-08" db="UniProtKB">
        <authorList>
            <consortium name="RefSeq"/>
        </authorList>
    </citation>
    <scope>IDENTIFICATION</scope>
    <source>
        <strain evidence="7">Airmid</strain>
    </source>
</reference>
<dbReference type="Pfam" id="PF00084">
    <property type="entry name" value="Sushi"/>
    <property type="match status" value="1"/>
</dbReference>
<feature type="region of interest" description="Disordered" evidence="3">
    <location>
        <begin position="639"/>
        <end position="733"/>
    </location>
</feature>
<keyword evidence="7" id="KW-0418">Kinase</keyword>
<dbReference type="InterPro" id="IPR000436">
    <property type="entry name" value="Sushi_SCR_CCP_dom"/>
</dbReference>
<dbReference type="GO" id="GO:0016301">
    <property type="term" value="F:kinase activity"/>
    <property type="evidence" value="ECO:0007669"/>
    <property type="project" value="UniProtKB-KW"/>
</dbReference>
<evidence type="ECO:0000313" key="6">
    <source>
        <dbReference type="Proteomes" id="UP000515146"/>
    </source>
</evidence>
<comment type="caution">
    <text evidence="2">Lacks conserved residue(s) required for the propagation of feature annotation.</text>
</comment>
<dbReference type="OrthoDB" id="4062651at2759"/>
<feature type="compositionally biased region" description="Low complexity" evidence="3">
    <location>
        <begin position="686"/>
        <end position="718"/>
    </location>
</feature>
<dbReference type="PROSITE" id="PS50923">
    <property type="entry name" value="SUSHI"/>
    <property type="match status" value="2"/>
</dbReference>
<evidence type="ECO:0000256" key="1">
    <source>
        <dbReference type="ARBA" id="ARBA00023157"/>
    </source>
</evidence>
<evidence type="ECO:0000313" key="7">
    <source>
        <dbReference type="RefSeq" id="XP_027195285.1"/>
    </source>
</evidence>
<feature type="domain" description="Sushi" evidence="5">
    <location>
        <begin position="54"/>
        <end position="111"/>
    </location>
</feature>
<dbReference type="InterPro" id="IPR053019">
    <property type="entry name" value="GATA_zinc_finger"/>
</dbReference>
<dbReference type="InterPro" id="IPR035976">
    <property type="entry name" value="Sushi/SCR/CCP_sf"/>
</dbReference>
<sequence length="733" mass="83636">MFSIIIIINNNNQHHDSKNILNRKSFMNKMFIIVTILLLINNDLSMTESLELRANCGFPGKPYRSKIIPEEKSVYDEGETVRFQCSDYESPPQMRKCVNGVWVGPPARCGDFVNNVELNDAKLLDMSFGLPIEKFHYRNITLTSMDKNFPNSFLSHRYPNHRLRITNDHEFMWKLNFTRPAVKLFVRVNFNFINFTLLDQAIRNNFSFYIDVEISPYRTCNLDYQNNNAWRDNGNRIDSYFTCEAHSYQDLQRDLENPNNYMIMRTKSSHNLPHELVAIFFGTVYGNESEPICGEPETDFGQTYRVRQEHHDYIIDCLDSHWKDVTPNTYKHFINHQKCIGDMIWNGTKPRCIPIRNCPIQKILNNNRRNFNENDSEKNPLVVDAILGYYNFIDNQTIYAIDGTEIVYGCASNDYIVVGKDKRTCKRDMTWSGVEPVCKYIKQTNEVVESSNYLVIIIIFMGTLLFLIIFASIILFLFYTKHLKITKKDDQNNGNSNESSTQNEWQGENYYDNIEMNFNHQTGLIGIGLGGIGPGNTGVGVGVGGGKSNDIFYDIYETVDSNKGDNNNNNNTTANNLIRYVEPNRYFFGDGGGGGGAEQSLLNHNLNMNNHHNNQKENDYIRMYGSGFKVNETGILTSSNNNINNNNNNNNTTTSINNNNNNGSNTTITSSTLTSSTILPNTGMINNNSGNNGNTSSSSSPMQHHSTSNIRSSSSIQSKQMKNREPSYLEVMQ</sequence>
<evidence type="ECO:0000259" key="5">
    <source>
        <dbReference type="PROSITE" id="PS50923"/>
    </source>
</evidence>
<keyword evidence="4" id="KW-1133">Transmembrane helix</keyword>
<feature type="compositionally biased region" description="Low complexity" evidence="3">
    <location>
        <begin position="639"/>
        <end position="678"/>
    </location>
</feature>
<evidence type="ECO:0000256" key="4">
    <source>
        <dbReference type="SAM" id="Phobius"/>
    </source>
</evidence>
<keyword evidence="2" id="KW-0768">Sushi</keyword>
<dbReference type="Gene3D" id="2.10.70.10">
    <property type="entry name" value="Complement Module, domain 1"/>
    <property type="match status" value="2"/>
</dbReference>
<dbReference type="PANTHER" id="PTHR23353">
    <property type="entry name" value="RAB-GAP/TBC-RELATED"/>
    <property type="match status" value="1"/>
</dbReference>
<dbReference type="AlphaFoldDB" id="A0A6P6XP87"/>
<dbReference type="SMART" id="SM00032">
    <property type="entry name" value="CCP"/>
    <property type="match status" value="2"/>
</dbReference>
<protein>
    <submittedName>
        <fullName evidence="7">Probable serine/threonine-protein kinase DDB_G0283337 isoform X1</fullName>
    </submittedName>
</protein>
<gene>
    <name evidence="7" type="primary">LOC113789893</name>
</gene>
<dbReference type="RefSeq" id="XP_027195285.1">
    <property type="nucleotide sequence ID" value="XM_027339484.1"/>
</dbReference>
<keyword evidence="4" id="KW-0472">Membrane</keyword>
<name>A0A6P6XP87_DERPT</name>
<keyword evidence="6" id="KW-1185">Reference proteome</keyword>
<proteinExistence type="predicted"/>